<dbReference type="Pfam" id="PF18421">
    <property type="entry name" value="Peptidase_M23_N"/>
    <property type="match status" value="1"/>
</dbReference>
<accession>A0A557QGG1</accession>
<evidence type="ECO:0000313" key="5">
    <source>
        <dbReference type="Proteomes" id="UP000319502"/>
    </source>
</evidence>
<dbReference type="EMBL" id="VMNK01000018">
    <property type="protein sequence ID" value="TVO51989.1"/>
    <property type="molecule type" value="Genomic_DNA"/>
</dbReference>
<dbReference type="Gene3D" id="2.60.40.1590">
    <property type="entry name" value="Peptidoglycan hydrolase domains"/>
    <property type="match status" value="1"/>
</dbReference>
<feature type="chain" id="PRO_5022150294" evidence="1">
    <location>
        <begin position="27"/>
        <end position="276"/>
    </location>
</feature>
<keyword evidence="5" id="KW-1185">Reference proteome</keyword>
<dbReference type="InterPro" id="IPR050570">
    <property type="entry name" value="Cell_wall_metabolism_enzyme"/>
</dbReference>
<name>A0A557QGG1_9RHOO</name>
<evidence type="ECO:0000259" key="2">
    <source>
        <dbReference type="Pfam" id="PF01551"/>
    </source>
</evidence>
<proteinExistence type="predicted"/>
<evidence type="ECO:0000256" key="1">
    <source>
        <dbReference type="SAM" id="SignalP"/>
    </source>
</evidence>
<evidence type="ECO:0000313" key="4">
    <source>
        <dbReference type="EMBL" id="TVO51989.1"/>
    </source>
</evidence>
<dbReference type="Pfam" id="PF01551">
    <property type="entry name" value="Peptidase_M23"/>
    <property type="match status" value="1"/>
</dbReference>
<keyword evidence="1" id="KW-0732">Signal</keyword>
<organism evidence="4 5">
    <name type="scientific">Denitromonas halophila</name>
    <dbReference type="NCBI Taxonomy" id="1629404"/>
    <lineage>
        <taxon>Bacteria</taxon>
        <taxon>Pseudomonadati</taxon>
        <taxon>Pseudomonadota</taxon>
        <taxon>Betaproteobacteria</taxon>
        <taxon>Rhodocyclales</taxon>
        <taxon>Zoogloeaceae</taxon>
        <taxon>Denitromonas</taxon>
    </lineage>
</organism>
<gene>
    <name evidence="4" type="ORF">FHP91_19025</name>
</gene>
<dbReference type="Proteomes" id="UP000319502">
    <property type="component" value="Unassembled WGS sequence"/>
</dbReference>
<dbReference type="Gene3D" id="2.70.70.10">
    <property type="entry name" value="Glucose Permease (Domain IIA)"/>
    <property type="match status" value="1"/>
</dbReference>
<sequence>MMTSLPPWRRALLAAALCLVSPWALGAPTPALVPGGIARLSIAPASEARPTVRFGDAPVLVLRDGAQWTAWIGLPLDLAPGKHSVAVNRQGKTSALSLTLKDKAYPVQHLRLKNRRMVEPDPADLRRIKAEAATQNEVKTLFRDTDTVQLDFVTPVPGRRSSAFGLRRTFNGQPRAPHRGLDIAAGKGTPIVAPAAGVVTHVGDFFFNGNTVFIDHGQGLISMFCHLDSVAIAAGTPVAQGKTVGTVGQTGRATGPHLHWSVFLNGTPVDPALFLP</sequence>
<feature type="domain" description="Peptidase family M23 N-terminal" evidence="3">
    <location>
        <begin position="33"/>
        <end position="93"/>
    </location>
</feature>
<feature type="signal peptide" evidence="1">
    <location>
        <begin position="1"/>
        <end position="26"/>
    </location>
</feature>
<dbReference type="InterPro" id="IPR040487">
    <property type="entry name" value="Peptidase_M23_N"/>
</dbReference>
<dbReference type="OrthoDB" id="9815245at2"/>
<feature type="domain" description="M23ase beta-sheet core" evidence="2">
    <location>
        <begin position="177"/>
        <end position="271"/>
    </location>
</feature>
<dbReference type="AlphaFoldDB" id="A0A557QGG1"/>
<dbReference type="InterPro" id="IPR011055">
    <property type="entry name" value="Dup_hybrid_motif"/>
</dbReference>
<evidence type="ECO:0000259" key="3">
    <source>
        <dbReference type="Pfam" id="PF18421"/>
    </source>
</evidence>
<dbReference type="PANTHER" id="PTHR21666:SF285">
    <property type="entry name" value="M23 FAMILY METALLOPEPTIDASE"/>
    <property type="match status" value="1"/>
</dbReference>
<dbReference type="CDD" id="cd12797">
    <property type="entry name" value="M23_peptidase"/>
    <property type="match status" value="1"/>
</dbReference>
<dbReference type="PANTHER" id="PTHR21666">
    <property type="entry name" value="PEPTIDASE-RELATED"/>
    <property type="match status" value="1"/>
</dbReference>
<dbReference type="InterPro" id="IPR016047">
    <property type="entry name" value="M23ase_b-sheet_dom"/>
</dbReference>
<reference evidence="4 5" key="1">
    <citation type="submission" date="2019-07" db="EMBL/GenBank/DDBJ databases">
        <title>The pathways for chlorine oxyanion respiration interact through the shared metabolite chlorate.</title>
        <authorList>
            <person name="Barnum T.P."/>
            <person name="Cheng Y."/>
            <person name="Hill K.A."/>
            <person name="Lucas L.N."/>
            <person name="Carlson H.K."/>
            <person name="Coates J.D."/>
        </authorList>
    </citation>
    <scope>NUCLEOTIDE SEQUENCE [LARGE SCALE GENOMIC DNA]</scope>
    <source>
        <strain evidence="4 5">SFB-3</strain>
    </source>
</reference>
<dbReference type="FunFam" id="2.70.70.10:FF:000019">
    <property type="entry name" value="M23 family peptidase"/>
    <property type="match status" value="1"/>
</dbReference>
<comment type="caution">
    <text evidence="4">The sequence shown here is derived from an EMBL/GenBank/DDBJ whole genome shotgun (WGS) entry which is preliminary data.</text>
</comment>
<protein>
    <submittedName>
        <fullName evidence="4">M23 family metallopeptidase</fullName>
    </submittedName>
</protein>
<dbReference type="GO" id="GO:0004222">
    <property type="term" value="F:metalloendopeptidase activity"/>
    <property type="evidence" value="ECO:0007669"/>
    <property type="project" value="TreeGrafter"/>
</dbReference>
<dbReference type="SUPFAM" id="SSF51261">
    <property type="entry name" value="Duplicated hybrid motif"/>
    <property type="match status" value="1"/>
</dbReference>